<comment type="caution">
    <text evidence="2">The sequence shown here is derived from an EMBL/GenBank/DDBJ whole genome shotgun (WGS) entry which is preliminary data.</text>
</comment>
<organism evidence="2 3">
    <name type="scientific">Aeromonas veronii</name>
    <dbReference type="NCBI Taxonomy" id="654"/>
    <lineage>
        <taxon>Bacteria</taxon>
        <taxon>Pseudomonadati</taxon>
        <taxon>Pseudomonadota</taxon>
        <taxon>Gammaproteobacteria</taxon>
        <taxon>Aeromonadales</taxon>
        <taxon>Aeromonadaceae</taxon>
        <taxon>Aeromonas</taxon>
    </lineage>
</organism>
<accession>A0A3A9HZ17</accession>
<dbReference type="InterPro" id="IPR011051">
    <property type="entry name" value="RmlC_Cupin_sf"/>
</dbReference>
<dbReference type="Proteomes" id="UP000281725">
    <property type="component" value="Unassembled WGS sequence"/>
</dbReference>
<protein>
    <submittedName>
        <fullName evidence="2">Transcriptional regulator</fullName>
    </submittedName>
</protein>
<feature type="domain" description="ChrR-like cupin" evidence="1">
    <location>
        <begin position="118"/>
        <end position="209"/>
    </location>
</feature>
<dbReference type="Gene3D" id="1.10.10.1320">
    <property type="entry name" value="Anti-sigma factor, zinc-finger domain"/>
    <property type="match status" value="1"/>
</dbReference>
<evidence type="ECO:0000313" key="3">
    <source>
        <dbReference type="Proteomes" id="UP000281725"/>
    </source>
</evidence>
<evidence type="ECO:0000313" key="2">
    <source>
        <dbReference type="EMBL" id="RKJ84015.1"/>
    </source>
</evidence>
<dbReference type="CDD" id="cd20301">
    <property type="entry name" value="cupin_ChrR"/>
    <property type="match status" value="1"/>
</dbReference>
<dbReference type="InterPro" id="IPR041916">
    <property type="entry name" value="Anti_sigma_zinc_sf"/>
</dbReference>
<dbReference type="Pfam" id="PF12973">
    <property type="entry name" value="Cupin_7"/>
    <property type="match status" value="1"/>
</dbReference>
<name>A0A3A9HZ17_AERVE</name>
<dbReference type="NCBIfam" id="TIGR02451">
    <property type="entry name" value="anti_sig_ChrR"/>
    <property type="match status" value="1"/>
</dbReference>
<dbReference type="SUPFAM" id="SSF51182">
    <property type="entry name" value="RmlC-like cupins"/>
    <property type="match status" value="1"/>
</dbReference>
<dbReference type="EMBL" id="RAWX01000008">
    <property type="protein sequence ID" value="RKJ84015.1"/>
    <property type="molecule type" value="Genomic_DNA"/>
</dbReference>
<dbReference type="RefSeq" id="WP_120416345.1">
    <property type="nucleotide sequence ID" value="NZ_RAWX01000008.1"/>
</dbReference>
<proteinExistence type="predicted"/>
<dbReference type="InterPro" id="IPR012807">
    <property type="entry name" value="Anti-sigma_ChrR"/>
</dbReference>
<evidence type="ECO:0000259" key="1">
    <source>
        <dbReference type="Pfam" id="PF12973"/>
    </source>
</evidence>
<dbReference type="Gene3D" id="2.60.120.10">
    <property type="entry name" value="Jelly Rolls"/>
    <property type="match status" value="1"/>
</dbReference>
<sequence length="231" mass="25392">MIKAHPTDPMLRAFAADELPLPLAVGLSAHCELCPDCAARLKTFEEELAQQYLASPAEPELDSRDEVGLDAGFDAMLADILAQPLAEPLSEPTHDQPRAQPGELEVAGHAYRLPRVLARYRSSKWRHIGAIRQHSLPLDEMGARASLLHIEAGGRIPEHTHQGYELTLLLAGNIQDGDTLYKAGDFIWRDASHSHSPHTPDGCLCYTVQDAPVQFTKGLSRLLNGISQHLY</sequence>
<reference evidence="2 3" key="1">
    <citation type="submission" date="2018-09" db="EMBL/GenBank/DDBJ databases">
        <title>Genome sequencing of Aeromonas veronii MS-17-88.</title>
        <authorList>
            <person name="Tekedar H.C."/>
            <person name="Arick M.A."/>
            <person name="Hsu C.-Y."/>
            <person name="Thrash A."/>
            <person name="Karsi A."/>
            <person name="Lawrence M.L."/>
            <person name="Abdelhamed H."/>
        </authorList>
    </citation>
    <scope>NUCLEOTIDE SEQUENCE [LARGE SCALE GENOMIC DNA]</scope>
    <source>
        <strain evidence="2 3">MS 17-88</strain>
    </source>
</reference>
<dbReference type="InterPro" id="IPR014710">
    <property type="entry name" value="RmlC-like_jellyroll"/>
</dbReference>
<dbReference type="AlphaFoldDB" id="A0A3A9HZ17"/>
<dbReference type="InterPro" id="IPR025979">
    <property type="entry name" value="ChrR-like_cupin_dom"/>
</dbReference>
<gene>
    <name evidence="2" type="ORF">D6R50_23355</name>
</gene>